<feature type="binding site" evidence="5">
    <location>
        <position position="226"/>
    </location>
    <ligand>
        <name>FAD</name>
        <dbReference type="ChEBI" id="CHEBI:57692"/>
    </ligand>
</feature>
<dbReference type="HAMAP" id="MF_00845">
    <property type="entry name" value="TetX_monooxygenase"/>
    <property type="match status" value="1"/>
</dbReference>
<dbReference type="GO" id="GO:0004497">
    <property type="term" value="F:monooxygenase activity"/>
    <property type="evidence" value="ECO:0007669"/>
    <property type="project" value="UniProtKB-KW"/>
</dbReference>
<evidence type="ECO:0000256" key="5">
    <source>
        <dbReference type="HAMAP-Rule" id="MF_00845"/>
    </source>
</evidence>
<dbReference type="Pfam" id="PF01494">
    <property type="entry name" value="FAD_binding_3"/>
    <property type="match status" value="2"/>
</dbReference>
<evidence type="ECO:0000256" key="1">
    <source>
        <dbReference type="ARBA" id="ARBA00022630"/>
    </source>
</evidence>
<feature type="binding site" evidence="5">
    <location>
        <position position="418"/>
    </location>
    <ligand>
        <name>FAD</name>
        <dbReference type="ChEBI" id="CHEBI:57692"/>
    </ligand>
</feature>
<proteinExistence type="inferred from homology"/>
<protein>
    <recommendedName>
        <fullName evidence="5">Flavin-dependent monooxygenase</fullName>
    </recommendedName>
    <alternativeName>
        <fullName evidence="5">TetX monooxygenase</fullName>
        <shortName evidence="5">TetX</shortName>
        <ecNumber evidence="5">1.14.13.-</ecNumber>
    </alternativeName>
</protein>
<dbReference type="PANTHER" id="PTHR46972">
    <property type="entry name" value="MONOOXYGENASE ASQM-RELATED"/>
    <property type="match status" value="1"/>
</dbReference>
<evidence type="ECO:0000259" key="6">
    <source>
        <dbReference type="Pfam" id="PF01494"/>
    </source>
</evidence>
<keyword evidence="5" id="KW-0963">Cytoplasm</keyword>
<keyword evidence="5" id="KW-0547">Nucleotide-binding</keyword>
<dbReference type="EC" id="1.14.13.-" evidence="5"/>
<comment type="catalytic activity">
    <reaction evidence="5">
        <text>a tetracycline + NADPH + O2 + H(+) = an 11a-hydroxytetracycline + NADP(+) + H2O</text>
        <dbReference type="Rhea" id="RHEA:61444"/>
        <dbReference type="ChEBI" id="CHEBI:15377"/>
        <dbReference type="ChEBI" id="CHEBI:15378"/>
        <dbReference type="ChEBI" id="CHEBI:15379"/>
        <dbReference type="ChEBI" id="CHEBI:57783"/>
        <dbReference type="ChEBI" id="CHEBI:58349"/>
        <dbReference type="ChEBI" id="CHEBI:144644"/>
        <dbReference type="ChEBI" id="CHEBI:144645"/>
    </reaction>
</comment>
<dbReference type="Proteomes" id="UP001432168">
    <property type="component" value="Chromosome"/>
</dbReference>
<sequence>MPALAFVLARDGVCLDQAHPLQVTRWADDADSAADLAVLIGILITATQRRLLPRSPACRGRWMPSYSHTVAKNDVPRAHPPDIAHTSMQMVLIGERLLAGTGHPVRPWLCPSPTRVGATEERSMRKTIAIVGAGLGGLTLARVLQVHGVDATIYEGETSAKTGEQGGLLDIHEEIGQVALRAAGLHQEFLTLVRPGEDAKRVVDRHATVLFDKPADPGSARPEVDRGELRRLLIASLTPGTIRWGHKLTALTHRPNGGYDLAFTQGSTTHADIVIGADGAWSKVRPLLTPAEPLYSGTCFIEIALASGSHSCRAGVAAIGSGTLMAVAPGKGIIAHRYADGRVRGYVALNKPEVWMRSIDFDNPSAGLRQVADEFDGWSPLLTAFVTQSDAEPWLRPIYALPIGLRWDRTPGVTLVGDAAHLMSPFAGEGANLAMYDGADLASKLVEHLDVEVALSAYEERLFPRSSDAACRSAHNLETFFGREAPQSVVTLFASARRS</sequence>
<evidence type="ECO:0000256" key="3">
    <source>
        <dbReference type="ARBA" id="ARBA00023002"/>
    </source>
</evidence>
<evidence type="ECO:0000256" key="4">
    <source>
        <dbReference type="ARBA" id="ARBA00023033"/>
    </source>
</evidence>
<accession>A0ABZ1WN28</accession>
<keyword evidence="5" id="KW-0521">NADP</keyword>
<evidence type="ECO:0000313" key="7">
    <source>
        <dbReference type="EMBL" id="WUT40971.1"/>
    </source>
</evidence>
<comment type="caution">
    <text evidence="5">Lacks conserved residue(s) required for the propagation of feature annotation.</text>
</comment>
<dbReference type="InterPro" id="IPR043683">
    <property type="entry name" value="TetX_monooxygenase"/>
</dbReference>
<evidence type="ECO:0000313" key="8">
    <source>
        <dbReference type="Proteomes" id="UP001432168"/>
    </source>
</evidence>
<name>A0ABZ1WN28_9ACTN</name>
<keyword evidence="2 5" id="KW-0274">FAD</keyword>
<organism evidence="7 8">
    <name type="scientific">Streptomyces pseudovenezuelae</name>
    <dbReference type="NCBI Taxonomy" id="67350"/>
    <lineage>
        <taxon>Bacteria</taxon>
        <taxon>Bacillati</taxon>
        <taxon>Actinomycetota</taxon>
        <taxon>Actinomycetes</taxon>
        <taxon>Kitasatosporales</taxon>
        <taxon>Streptomycetaceae</taxon>
        <taxon>Streptomyces</taxon>
        <taxon>Streptomyces aurantiacus group</taxon>
    </lineage>
</organism>
<keyword evidence="3 5" id="KW-0560">Oxidoreductase</keyword>
<comment type="function">
    <text evidence="5">An FAD-requiring monooxygenase active on some tetracycline antibiotic derivatives, which leads to their inactivation. Hydroxylates carbon 11a of tetracycline and some analogs.</text>
</comment>
<comment type="similarity">
    <text evidence="5">Belongs to the aromatic-ring hydroxylase family. TetX subfamily.</text>
</comment>
<gene>
    <name evidence="7" type="ORF">OG929_01275</name>
</gene>
<comment type="subunit">
    <text evidence="5">Monomer.</text>
</comment>
<dbReference type="SUPFAM" id="SSF51905">
    <property type="entry name" value="FAD/NAD(P)-binding domain"/>
    <property type="match status" value="1"/>
</dbReference>
<evidence type="ECO:0000256" key="2">
    <source>
        <dbReference type="ARBA" id="ARBA00022827"/>
    </source>
</evidence>
<reference evidence="7" key="1">
    <citation type="submission" date="2022-10" db="EMBL/GenBank/DDBJ databases">
        <title>The complete genomes of actinobacterial strains from the NBC collection.</title>
        <authorList>
            <person name="Joergensen T.S."/>
            <person name="Alvarez Arevalo M."/>
            <person name="Sterndorff E.B."/>
            <person name="Faurdal D."/>
            <person name="Vuksanovic O."/>
            <person name="Mourched A.-S."/>
            <person name="Charusanti P."/>
            <person name="Shaw S."/>
            <person name="Blin K."/>
            <person name="Weber T."/>
        </authorList>
    </citation>
    <scope>NUCLEOTIDE SEQUENCE</scope>
    <source>
        <strain evidence="7">NBC_00686</strain>
    </source>
</reference>
<comment type="cofactor">
    <cofactor evidence="5">
        <name>FAD</name>
        <dbReference type="ChEBI" id="CHEBI:57692"/>
    </cofactor>
</comment>
<dbReference type="EMBL" id="CP109011">
    <property type="protein sequence ID" value="WUT40971.1"/>
    <property type="molecule type" value="Genomic_DNA"/>
</dbReference>
<dbReference type="RefSeq" id="WP_329257310.1">
    <property type="nucleotide sequence ID" value="NZ_CP109011.1"/>
</dbReference>
<comment type="domain">
    <text evidence="5">Consists of an N-terminal FAD-binding domain with a Rossman fold and a C-terminal substrate-binding domain.</text>
</comment>
<dbReference type="PRINTS" id="PR00420">
    <property type="entry name" value="RNGMNOXGNASE"/>
</dbReference>
<keyword evidence="1 5" id="KW-0285">Flavoprotein</keyword>
<dbReference type="InterPro" id="IPR036188">
    <property type="entry name" value="FAD/NAD-bd_sf"/>
</dbReference>
<comment type="subcellular location">
    <subcellularLocation>
        <location evidence="5">Cytoplasm</location>
    </subcellularLocation>
</comment>
<dbReference type="Gene3D" id="3.50.50.60">
    <property type="entry name" value="FAD/NAD(P)-binding domain"/>
    <property type="match status" value="1"/>
</dbReference>
<dbReference type="PANTHER" id="PTHR46972:SF1">
    <property type="entry name" value="FAD DEPENDENT OXIDOREDUCTASE DOMAIN-CONTAINING PROTEIN"/>
    <property type="match status" value="1"/>
</dbReference>
<feature type="domain" description="FAD-binding" evidence="6">
    <location>
        <begin position="127"/>
        <end position="288"/>
    </location>
</feature>
<dbReference type="InterPro" id="IPR002938">
    <property type="entry name" value="FAD-bd"/>
</dbReference>
<feature type="binding site" evidence="5">
    <location>
        <position position="170"/>
    </location>
    <ligand>
        <name>FAD</name>
        <dbReference type="ChEBI" id="CHEBI:57692"/>
    </ligand>
</feature>
<feature type="domain" description="FAD-binding" evidence="6">
    <location>
        <begin position="412"/>
        <end position="469"/>
    </location>
</feature>
<keyword evidence="4 5" id="KW-0503">Monooxygenase</keyword>
<keyword evidence="8" id="KW-1185">Reference proteome</keyword>